<name>A0A0G0KI67_9BACT</name>
<gene>
    <name evidence="8" type="ORF">US58_C0022G0010</name>
</gene>
<evidence type="ECO:0000259" key="7">
    <source>
        <dbReference type="Pfam" id="PF00082"/>
    </source>
</evidence>
<feature type="domain" description="Peptidase S8/S53" evidence="7">
    <location>
        <begin position="63"/>
        <end position="356"/>
    </location>
</feature>
<dbReference type="AlphaFoldDB" id="A0A0G0KI67"/>
<dbReference type="PROSITE" id="PS00138">
    <property type="entry name" value="SUBTILASE_SER"/>
    <property type="match status" value="1"/>
</dbReference>
<dbReference type="PANTHER" id="PTHR43399">
    <property type="entry name" value="SUBTILISIN-RELATED"/>
    <property type="match status" value="1"/>
</dbReference>
<comment type="caution">
    <text evidence="8">The sequence shown here is derived from an EMBL/GenBank/DDBJ whole genome shotgun (WGS) entry which is preliminary data.</text>
</comment>
<dbReference type="InterPro" id="IPR036852">
    <property type="entry name" value="Peptidase_S8/S53_dom_sf"/>
</dbReference>
<evidence type="ECO:0000256" key="6">
    <source>
        <dbReference type="SAM" id="SignalP"/>
    </source>
</evidence>
<dbReference type="PANTHER" id="PTHR43399:SF4">
    <property type="entry name" value="CELL WALL-ASSOCIATED PROTEASE"/>
    <property type="match status" value="1"/>
</dbReference>
<dbReference type="InterPro" id="IPR015500">
    <property type="entry name" value="Peptidase_S8_subtilisin-rel"/>
</dbReference>
<dbReference type="STRING" id="1619036.US58_C0022G0010"/>
<dbReference type="InterPro" id="IPR022398">
    <property type="entry name" value="Peptidase_S8_His-AS"/>
</dbReference>
<keyword evidence="3 5" id="KW-0378">Hydrolase</keyword>
<protein>
    <submittedName>
        <fullName evidence="8">Peptidase S8 and S53, subtilisin, kexin, sedolisin</fullName>
    </submittedName>
</protein>
<dbReference type="PRINTS" id="PR00723">
    <property type="entry name" value="SUBTILISIN"/>
</dbReference>
<evidence type="ECO:0000256" key="2">
    <source>
        <dbReference type="ARBA" id="ARBA00022670"/>
    </source>
</evidence>
<accession>A0A0G0KI67</accession>
<reference evidence="8 9" key="1">
    <citation type="journal article" date="2015" name="Nature">
        <title>rRNA introns, odd ribosomes, and small enigmatic genomes across a large radiation of phyla.</title>
        <authorList>
            <person name="Brown C.T."/>
            <person name="Hug L.A."/>
            <person name="Thomas B.C."/>
            <person name="Sharon I."/>
            <person name="Castelle C.J."/>
            <person name="Singh A."/>
            <person name="Wilkins M.J."/>
            <person name="Williams K.H."/>
            <person name="Banfield J.F."/>
        </authorList>
    </citation>
    <scope>NUCLEOTIDE SEQUENCE [LARGE SCALE GENOMIC DNA]</scope>
</reference>
<comment type="similarity">
    <text evidence="1 5">Belongs to the peptidase S8 family.</text>
</comment>
<keyword evidence="6" id="KW-0732">Signal</keyword>
<evidence type="ECO:0000256" key="5">
    <source>
        <dbReference type="PROSITE-ProRule" id="PRU01240"/>
    </source>
</evidence>
<feature type="signal peptide" evidence="6">
    <location>
        <begin position="1"/>
        <end position="32"/>
    </location>
</feature>
<dbReference type="PATRIC" id="fig|1619036.3.peg.593"/>
<evidence type="ECO:0000256" key="4">
    <source>
        <dbReference type="ARBA" id="ARBA00022825"/>
    </source>
</evidence>
<feature type="active site" description="Charge relay system" evidence="5">
    <location>
        <position position="136"/>
    </location>
</feature>
<dbReference type="PROSITE" id="PS51892">
    <property type="entry name" value="SUBTILASE"/>
    <property type="match status" value="1"/>
</dbReference>
<dbReference type="PROSITE" id="PS00137">
    <property type="entry name" value="SUBTILASE_HIS"/>
    <property type="match status" value="1"/>
</dbReference>
<dbReference type="InterPro" id="IPR000209">
    <property type="entry name" value="Peptidase_S8/S53_dom"/>
</dbReference>
<feature type="active site" description="Charge relay system" evidence="5">
    <location>
        <position position="71"/>
    </location>
</feature>
<dbReference type="EMBL" id="LBTN01000022">
    <property type="protein sequence ID" value="KKQ40261.1"/>
    <property type="molecule type" value="Genomic_DNA"/>
</dbReference>
<feature type="active site" description="Charge relay system" evidence="5">
    <location>
        <position position="311"/>
    </location>
</feature>
<dbReference type="Proteomes" id="UP000034333">
    <property type="component" value="Unassembled WGS sequence"/>
</dbReference>
<keyword evidence="4 5" id="KW-0720">Serine protease</keyword>
<evidence type="ECO:0000256" key="3">
    <source>
        <dbReference type="ARBA" id="ARBA00022801"/>
    </source>
</evidence>
<dbReference type="Gene3D" id="3.40.50.200">
    <property type="entry name" value="Peptidase S8/S53 domain"/>
    <property type="match status" value="1"/>
</dbReference>
<dbReference type="Pfam" id="PF00082">
    <property type="entry name" value="Peptidase_S8"/>
    <property type="match status" value="1"/>
</dbReference>
<organism evidence="8 9">
    <name type="scientific">Candidatus Magasanikbacteria bacterium GW2011_GWA2_37_8</name>
    <dbReference type="NCBI Taxonomy" id="1619036"/>
    <lineage>
        <taxon>Bacteria</taxon>
        <taxon>Candidatus Magasanikiibacteriota</taxon>
    </lineage>
</organism>
<proteinExistence type="inferred from homology"/>
<dbReference type="GO" id="GO:0004252">
    <property type="term" value="F:serine-type endopeptidase activity"/>
    <property type="evidence" value="ECO:0007669"/>
    <property type="project" value="UniProtKB-UniRule"/>
</dbReference>
<evidence type="ECO:0000313" key="8">
    <source>
        <dbReference type="EMBL" id="KKQ40261.1"/>
    </source>
</evidence>
<sequence>MFTNSSYHKLVKKSTWALAIVVILSLAPAALAKIPNDPEYAQQQKMWEQVGAPTAWDYETGSKSVVVAIIDTGADTWHSDLGTNIWQNQYEIAGNKIDDDRNGYVDDINGWNFIEGNNNVRTSVLEAGDDKEAVRHGTIIAGIIGASGNNNNDGTGLNWQVRIMPLRAVDSSGSGLLSNIALAVDYAAANGANVISLSLVGNASDDNLRQSLRRAYDKGIVIVAAGGNDQNYGEGDLDVYPEYPVCIDKGDTENWILGVTSVREDNTLSGFANYGSCIDLAAPGSKVYSTERYAPEYNYIQEFGGPWVGTSFATPFVAGAAALLKAARPDWAAPQIISTLLATADNIDNLNPSFSSKLGKGRLNIGAAMKIAVADKPLPGKTLDNIYFITGNSIGRYNLNDNQKYLVSKINEAKLISLDYGDVNADNQEEVVVLFKRGSYYYVRILSQTGKMWREWAVNLNDYLKTGSQIKKLSVGESGVSQNTDDIVVGQIIKKKLTLSIFNDNQKIYSWQEKNISSLSSVDLGNVWGEEGEQIVLLGSQGNKIKQIIIDPESKSFWQDDLGVVNKKSPWRIWLGQINHGNALEILRLGDNGKWSVTDRRGAPLTTGQGANLAL</sequence>
<dbReference type="GO" id="GO:0006508">
    <property type="term" value="P:proteolysis"/>
    <property type="evidence" value="ECO:0007669"/>
    <property type="project" value="UniProtKB-KW"/>
</dbReference>
<feature type="chain" id="PRO_5002533186" evidence="6">
    <location>
        <begin position="33"/>
        <end position="615"/>
    </location>
</feature>
<keyword evidence="2 5" id="KW-0645">Protease</keyword>
<dbReference type="InterPro" id="IPR023828">
    <property type="entry name" value="Peptidase_S8_Ser-AS"/>
</dbReference>
<evidence type="ECO:0000313" key="9">
    <source>
        <dbReference type="Proteomes" id="UP000034333"/>
    </source>
</evidence>
<dbReference type="InterPro" id="IPR051048">
    <property type="entry name" value="Peptidase_S8/S53_subtilisin"/>
</dbReference>
<evidence type="ECO:0000256" key="1">
    <source>
        <dbReference type="ARBA" id="ARBA00011073"/>
    </source>
</evidence>
<dbReference type="SUPFAM" id="SSF52743">
    <property type="entry name" value="Subtilisin-like"/>
    <property type="match status" value="1"/>
</dbReference>